<accession>A0A2X1BN14</accession>
<dbReference type="Proteomes" id="UP000251186">
    <property type="component" value="Unassembled WGS sequence"/>
</dbReference>
<keyword evidence="1" id="KW-1133">Transmembrane helix</keyword>
<reference evidence="2 3" key="1">
    <citation type="submission" date="2018-06" db="EMBL/GenBank/DDBJ databases">
        <authorList>
            <consortium name="Pathogen Informatics"/>
            <person name="Doyle S."/>
        </authorList>
    </citation>
    <scope>NUCLEOTIDE SEQUENCE [LARGE SCALE GENOMIC DNA]</scope>
    <source>
        <strain evidence="2 3">NCTC11166</strain>
    </source>
</reference>
<feature type="transmembrane region" description="Helical" evidence="1">
    <location>
        <begin position="25"/>
        <end position="49"/>
    </location>
</feature>
<gene>
    <name evidence="2" type="ORF">NCTC11166_00463</name>
</gene>
<dbReference type="Pfam" id="PF03929">
    <property type="entry name" value="PepSY_TM"/>
    <property type="match status" value="1"/>
</dbReference>
<dbReference type="PANTHER" id="PTHR34219">
    <property type="entry name" value="IRON-REGULATED INNER MEMBRANE PROTEIN-RELATED"/>
    <property type="match status" value="1"/>
</dbReference>
<evidence type="ECO:0000313" key="3">
    <source>
        <dbReference type="Proteomes" id="UP000251186"/>
    </source>
</evidence>
<dbReference type="InterPro" id="IPR005625">
    <property type="entry name" value="PepSY-ass_TM"/>
</dbReference>
<keyword evidence="1" id="KW-0812">Transmembrane</keyword>
<feature type="transmembrane region" description="Helical" evidence="1">
    <location>
        <begin position="153"/>
        <end position="174"/>
    </location>
</feature>
<feature type="transmembrane region" description="Helical" evidence="1">
    <location>
        <begin position="366"/>
        <end position="387"/>
    </location>
</feature>
<proteinExistence type="predicted"/>
<organism evidence="2 3">
    <name type="scientific">Brevundimonas vesicularis</name>
    <name type="common">Pseudomonas vesicularis</name>
    <dbReference type="NCBI Taxonomy" id="41276"/>
    <lineage>
        <taxon>Bacteria</taxon>
        <taxon>Pseudomonadati</taxon>
        <taxon>Pseudomonadota</taxon>
        <taxon>Alphaproteobacteria</taxon>
        <taxon>Caulobacterales</taxon>
        <taxon>Caulobacteraceae</taxon>
        <taxon>Brevundimonas</taxon>
    </lineage>
</organism>
<dbReference type="AlphaFoldDB" id="A0A2X1BN14"/>
<feature type="transmembrane region" description="Helical" evidence="1">
    <location>
        <begin position="204"/>
        <end position="224"/>
    </location>
</feature>
<keyword evidence="1" id="KW-0472">Membrane</keyword>
<feature type="transmembrane region" description="Helical" evidence="1">
    <location>
        <begin position="412"/>
        <end position="438"/>
    </location>
</feature>
<evidence type="ECO:0000256" key="1">
    <source>
        <dbReference type="SAM" id="Phobius"/>
    </source>
</evidence>
<sequence length="453" mass="49093">MWGCVMRSKSGDASMSDAYRAVWRWHFYAGVFVMPVLMLLALTGGLYLFKDEIDGFLYRDMIRVPAVQAQASPDAWVASAAQAAGGGRVANLIMPARDDQAIRIRVDRPDGVQKTVFVDPHTGRATGVIPAGGFMELVKKTHSLTLLGRPFNILVEIVAGWTIILFATGLYLWWPRGRGVATFAPQTTDSRRRPFWRDLHALTGFYVGGVVLFLAVTGMPWSAVWGDKVMGAVKETGLGRPPAPVAGAWQRAQHHDAPVGAGWTMEGMVMTHDHAGHGGLAQVLRVADQASLALPYAVNIPKADDTAYTLTTQATRVQDSRSLYVDAASGRLLGDIGYDQFGAGAKAIEFGIYTHQGTQFGQANRIVMLLGCIGVWLLAISGLVMWWKRRPPNLSRRRLGAPPAPPGPRARAAVLGIVLPLAILYPLTGLSLIAAVLLDRALRPMIRRRSAAS</sequence>
<protein>
    <submittedName>
        <fullName evidence="2">Uncharacterized iron-regulated membrane protein</fullName>
    </submittedName>
</protein>
<evidence type="ECO:0000313" key="2">
    <source>
        <dbReference type="EMBL" id="SPU52144.1"/>
    </source>
</evidence>
<dbReference type="PANTHER" id="PTHR34219:SF1">
    <property type="entry name" value="PEPSY DOMAIN-CONTAINING PROTEIN"/>
    <property type="match status" value="1"/>
</dbReference>
<name>A0A2X1BN14_BREVE</name>
<dbReference type="EMBL" id="UAQP01000005">
    <property type="protein sequence ID" value="SPU52144.1"/>
    <property type="molecule type" value="Genomic_DNA"/>
</dbReference>